<evidence type="ECO:0000256" key="6">
    <source>
        <dbReference type="ARBA" id="ARBA00022927"/>
    </source>
</evidence>
<reference evidence="11" key="2">
    <citation type="submission" date="2018-06" db="EMBL/GenBank/DDBJ databases">
        <title>Genome sequence of Rhodanobacteraceae bacterium strain Dysh456.</title>
        <authorList>
            <person name="Fukui M."/>
        </authorList>
    </citation>
    <scope>NUCLEOTIDE SEQUENCE [LARGE SCALE GENOMIC DNA]</scope>
    <source>
        <strain evidence="11">Dysh456</strain>
    </source>
</reference>
<keyword evidence="4" id="KW-0813">Transport</keyword>
<evidence type="ECO:0000256" key="4">
    <source>
        <dbReference type="ARBA" id="ARBA00022448"/>
    </source>
</evidence>
<comment type="similarity">
    <text evidence="2">Belongs to the FliH family.</text>
</comment>
<sequence length="204" mass="22014">MNGILDREVAAGFTRWEPPMVGDTPPPPAEPPRPTVSELEAIERQAREEGYAAGHREGLAAGRREIEARVARLEAMLAAAAQPLARLDIEVEEELARLAVTIARRVLAHELSVHPQRIVETVHRAVGLLPAGSRELRVHLHPDDLKLLRESGAADAGWQLIADPALSRGGCRIESTQSRLDATLEARLTAVIDAVLGAEKGDAP</sequence>
<evidence type="ECO:0000256" key="3">
    <source>
        <dbReference type="ARBA" id="ARBA00016507"/>
    </source>
</evidence>
<keyword evidence="10" id="KW-0282">Flagellum</keyword>
<comment type="function">
    <text evidence="1">Needed for flagellar regrowth and assembly.</text>
</comment>
<keyword evidence="10" id="KW-0966">Cell projection</keyword>
<organism evidence="10 11">
    <name type="scientific">Aerosticca soli</name>
    <dbReference type="NCBI Taxonomy" id="2010829"/>
    <lineage>
        <taxon>Bacteria</taxon>
        <taxon>Pseudomonadati</taxon>
        <taxon>Pseudomonadota</taxon>
        <taxon>Gammaproteobacteria</taxon>
        <taxon>Lysobacterales</taxon>
        <taxon>Rhodanobacteraceae</taxon>
        <taxon>Aerosticca</taxon>
    </lineage>
</organism>
<evidence type="ECO:0000313" key="10">
    <source>
        <dbReference type="EMBL" id="BBD79378.1"/>
    </source>
</evidence>
<evidence type="ECO:0000256" key="8">
    <source>
        <dbReference type="SAM" id="MobiDB-lite"/>
    </source>
</evidence>
<protein>
    <recommendedName>
        <fullName evidence="3">Flagellar assembly protein FliH</fullName>
    </recommendedName>
</protein>
<dbReference type="GO" id="GO:0015031">
    <property type="term" value="P:protein transport"/>
    <property type="evidence" value="ECO:0007669"/>
    <property type="project" value="UniProtKB-KW"/>
</dbReference>
<dbReference type="KEGG" id="rbd:ALSL_0712"/>
<gene>
    <name evidence="10" type="ORF">ALSL_0712</name>
</gene>
<keyword evidence="10" id="KW-0969">Cilium</keyword>
<dbReference type="AlphaFoldDB" id="A0A2Z6E485"/>
<dbReference type="EMBL" id="AP018560">
    <property type="protein sequence ID" value="BBD79378.1"/>
    <property type="molecule type" value="Genomic_DNA"/>
</dbReference>
<feature type="region of interest" description="Disordered" evidence="8">
    <location>
        <begin position="10"/>
        <end position="36"/>
    </location>
</feature>
<dbReference type="OrthoDB" id="6196089at2"/>
<dbReference type="Pfam" id="PF02108">
    <property type="entry name" value="FliH"/>
    <property type="match status" value="1"/>
</dbReference>
<dbReference type="GO" id="GO:0005829">
    <property type="term" value="C:cytosol"/>
    <property type="evidence" value="ECO:0007669"/>
    <property type="project" value="TreeGrafter"/>
</dbReference>
<evidence type="ECO:0000313" key="11">
    <source>
        <dbReference type="Proteomes" id="UP000270530"/>
    </source>
</evidence>
<dbReference type="PANTHER" id="PTHR34982">
    <property type="entry name" value="YOP PROTEINS TRANSLOCATION PROTEIN L"/>
    <property type="match status" value="1"/>
</dbReference>
<dbReference type="InterPro" id="IPR051472">
    <property type="entry name" value="T3SS_Stator/FliH"/>
</dbReference>
<keyword evidence="7" id="KW-1006">Bacterial flagellum protein export</keyword>
<evidence type="ECO:0000256" key="5">
    <source>
        <dbReference type="ARBA" id="ARBA00022795"/>
    </source>
</evidence>
<evidence type="ECO:0000256" key="2">
    <source>
        <dbReference type="ARBA" id="ARBA00006602"/>
    </source>
</evidence>
<keyword evidence="11" id="KW-1185">Reference proteome</keyword>
<feature type="domain" description="Flagellar assembly protein FliH/Type III secretion system HrpE" evidence="9">
    <location>
        <begin position="69"/>
        <end position="190"/>
    </location>
</feature>
<evidence type="ECO:0000256" key="1">
    <source>
        <dbReference type="ARBA" id="ARBA00003041"/>
    </source>
</evidence>
<reference evidence="11" key="1">
    <citation type="submission" date="2018-04" db="EMBL/GenBank/DDBJ databases">
        <authorList>
            <person name="Watanabe M."/>
            <person name="Kojima H."/>
        </authorList>
    </citation>
    <scope>NUCLEOTIDE SEQUENCE [LARGE SCALE GENOMIC DNA]</scope>
    <source>
        <strain evidence="11">Dysh456</strain>
    </source>
</reference>
<feature type="compositionally biased region" description="Pro residues" evidence="8">
    <location>
        <begin position="24"/>
        <end position="34"/>
    </location>
</feature>
<accession>A0A2Z6E485</accession>
<dbReference type="PANTHER" id="PTHR34982:SF1">
    <property type="entry name" value="FLAGELLAR ASSEMBLY PROTEIN FLIH"/>
    <property type="match status" value="1"/>
</dbReference>
<keyword evidence="5" id="KW-1005">Bacterial flagellum biogenesis</keyword>
<dbReference type="InterPro" id="IPR018035">
    <property type="entry name" value="Flagellar_FliH/T3SS_HrpE"/>
</dbReference>
<name>A0A2Z6E485_9GAMM</name>
<dbReference type="RefSeq" id="WP_126536481.1">
    <property type="nucleotide sequence ID" value="NZ_AP018560.1"/>
</dbReference>
<dbReference type="SUPFAM" id="SSF160527">
    <property type="entry name" value="V-type ATPase subunit E-like"/>
    <property type="match status" value="1"/>
</dbReference>
<evidence type="ECO:0000259" key="9">
    <source>
        <dbReference type="Pfam" id="PF02108"/>
    </source>
</evidence>
<keyword evidence="6" id="KW-0653">Protein transport</keyword>
<dbReference type="GO" id="GO:0044781">
    <property type="term" value="P:bacterial-type flagellum organization"/>
    <property type="evidence" value="ECO:0007669"/>
    <property type="project" value="UniProtKB-KW"/>
</dbReference>
<dbReference type="Proteomes" id="UP000270530">
    <property type="component" value="Chromosome"/>
</dbReference>
<evidence type="ECO:0000256" key="7">
    <source>
        <dbReference type="ARBA" id="ARBA00023225"/>
    </source>
</evidence>
<proteinExistence type="inferred from homology"/>